<accession>A0ABQ1I859</accession>
<evidence type="ECO:0008006" key="3">
    <source>
        <dbReference type="Google" id="ProtNLM"/>
    </source>
</evidence>
<keyword evidence="2" id="KW-1185">Reference proteome</keyword>
<sequence>MIYVDFPPTEQIVVVDEQSQQDKWNAVRKDKGTKYLAGLNAALKNKPEFIMFVDGDDYLHKGLVEHITQNNQTYDGFIIDKGFGYKLGSNIAYEIEPFNLSCGTCNIYRAELFTPYLEQAIFTNQQTILNSVDDFMTYKILGSHKHANELFQCSHAKFQYVPFAAAMYIIDNGENDSGINQVTFKARTLNASIIEDFALQTRPSLLLKRYQELFRYRFKASIKKNRNTLLIRNLVNIKQKLTNQDLRQ</sequence>
<gene>
    <name evidence="1" type="ORF">GCM10007414_37550</name>
</gene>
<dbReference type="InterPro" id="IPR029044">
    <property type="entry name" value="Nucleotide-diphossugar_trans"/>
</dbReference>
<evidence type="ECO:0000313" key="2">
    <source>
        <dbReference type="Proteomes" id="UP000651977"/>
    </source>
</evidence>
<proteinExistence type="predicted"/>
<name>A0ABQ1I859_9ALTE</name>
<dbReference type="SUPFAM" id="SSF53448">
    <property type="entry name" value="Nucleotide-diphospho-sugar transferases"/>
    <property type="match status" value="1"/>
</dbReference>
<dbReference type="EMBL" id="BMDY01000036">
    <property type="protein sequence ID" value="GGB20637.1"/>
    <property type="molecule type" value="Genomic_DNA"/>
</dbReference>
<organism evidence="1 2">
    <name type="scientific">Agarivorans gilvus</name>
    <dbReference type="NCBI Taxonomy" id="680279"/>
    <lineage>
        <taxon>Bacteria</taxon>
        <taxon>Pseudomonadati</taxon>
        <taxon>Pseudomonadota</taxon>
        <taxon>Gammaproteobacteria</taxon>
        <taxon>Alteromonadales</taxon>
        <taxon>Alteromonadaceae</taxon>
        <taxon>Agarivorans</taxon>
    </lineage>
</organism>
<evidence type="ECO:0000313" key="1">
    <source>
        <dbReference type="EMBL" id="GGB20637.1"/>
    </source>
</evidence>
<dbReference type="Proteomes" id="UP000651977">
    <property type="component" value="Unassembled WGS sequence"/>
</dbReference>
<reference evidence="2" key="1">
    <citation type="journal article" date="2019" name="Int. J. Syst. Evol. Microbiol.">
        <title>The Global Catalogue of Microorganisms (GCM) 10K type strain sequencing project: providing services to taxonomists for standard genome sequencing and annotation.</title>
        <authorList>
            <consortium name="The Broad Institute Genomics Platform"/>
            <consortium name="The Broad Institute Genome Sequencing Center for Infectious Disease"/>
            <person name="Wu L."/>
            <person name="Ma J."/>
        </authorList>
    </citation>
    <scope>NUCLEOTIDE SEQUENCE [LARGE SCALE GENOMIC DNA]</scope>
    <source>
        <strain evidence="2">CGMCC 1.10131</strain>
    </source>
</reference>
<protein>
    <recommendedName>
        <fullName evidence="3">Glycosyltransferase 2-like domain-containing protein</fullName>
    </recommendedName>
</protein>
<dbReference type="CDD" id="cd00761">
    <property type="entry name" value="Glyco_tranf_GTA_type"/>
    <property type="match status" value="1"/>
</dbReference>
<comment type="caution">
    <text evidence="1">The sequence shown here is derived from an EMBL/GenBank/DDBJ whole genome shotgun (WGS) entry which is preliminary data.</text>
</comment>